<gene>
    <name evidence="6" type="ORF">EXE57_11770</name>
</gene>
<sequence length="365" mass="39346">METRKVGVEEELMLVDPATGMLTAVAGHALRAHEERPGEQEAPVEAELFLQQIESQTPPTDDVTDVAGQLAASRRAMGEAARSAGAAAVATGTAVLVDADTRVTPKPRYRRIVEEYGELARTSLACAMHVHVDVADEDEGLRVLDGIAPWLPVLLAVSANSPYARGRDTGYASWRYQTWSRWPTHGTQEGFGDLASYGAVTERLVEWGAGLDDGMVYFDARLSQDYPTVEIRVADVCADVEDAVLVTALARALVATEADGDRIRGWRGDLLRAASWRASRFGLADRLVSPTGLCLVPARAAVESLVDHVRPALEAAGDLALAEDQVERLLARGNGAMQQRRAYESSGSLAGVVDDAVRRTEASWR</sequence>
<evidence type="ECO:0000256" key="4">
    <source>
        <dbReference type="ARBA" id="ARBA00048819"/>
    </source>
</evidence>
<reference evidence="6 7" key="1">
    <citation type="submission" date="2019-03" db="EMBL/GenBank/DDBJ databases">
        <title>Three New Species of Nocardioides, Nocardioides euryhalodurans sp. nov., Nocardioides seonyuensis sp. nov. and Nocardioides eburneoflavus sp. nov., Iolated from Soil.</title>
        <authorList>
            <person name="Roh S.G."/>
            <person name="Lee C."/>
            <person name="Kim M.-K."/>
            <person name="Kim S.B."/>
        </authorList>
    </citation>
    <scope>NUCLEOTIDE SEQUENCE [LARGE SCALE GENOMIC DNA]</scope>
    <source>
        <strain evidence="6 7">MMS17-SY117</strain>
    </source>
</reference>
<dbReference type="PANTHER" id="PTHR36510:SF1">
    <property type="entry name" value="GLUTAMATE--CYSTEINE LIGASE 2-RELATED"/>
    <property type="match status" value="1"/>
</dbReference>
<dbReference type="SUPFAM" id="SSF55931">
    <property type="entry name" value="Glutamine synthetase/guanido kinase"/>
    <property type="match status" value="1"/>
</dbReference>
<keyword evidence="1 5" id="KW-0436">Ligase</keyword>
<dbReference type="OrthoDB" id="9803842at2"/>
<evidence type="ECO:0000256" key="3">
    <source>
        <dbReference type="ARBA" id="ARBA00022840"/>
    </source>
</evidence>
<dbReference type="Pfam" id="PF04107">
    <property type="entry name" value="GCS2"/>
    <property type="match status" value="1"/>
</dbReference>
<keyword evidence="7" id="KW-1185">Reference proteome</keyword>
<dbReference type="AlphaFoldDB" id="A0A4P7GLA8"/>
<dbReference type="KEGG" id="noy:EXE57_11770"/>
<dbReference type="Gene3D" id="3.30.590.20">
    <property type="match status" value="1"/>
</dbReference>
<dbReference type="InterPro" id="IPR014746">
    <property type="entry name" value="Gln_synth/guanido_kin_cat_dom"/>
</dbReference>
<protein>
    <recommendedName>
        <fullName evidence="5">Putative glutamate--cysteine ligase 2</fullName>
        <ecNumber evidence="5">6.3.2.2</ecNumber>
    </recommendedName>
    <alternativeName>
        <fullName evidence="5">Gamma-glutamylcysteine synthetase 2</fullName>
        <shortName evidence="5">GCS 2</shortName>
        <shortName evidence="5">Gamma-GCS 2</shortName>
    </alternativeName>
</protein>
<dbReference type="PANTHER" id="PTHR36510">
    <property type="entry name" value="GLUTAMATE--CYSTEINE LIGASE 2-RELATED"/>
    <property type="match status" value="1"/>
</dbReference>
<proteinExistence type="inferred from homology"/>
<organism evidence="6 7">
    <name type="scientific">Nocardioides euryhalodurans</name>
    <dbReference type="NCBI Taxonomy" id="2518370"/>
    <lineage>
        <taxon>Bacteria</taxon>
        <taxon>Bacillati</taxon>
        <taxon>Actinomycetota</taxon>
        <taxon>Actinomycetes</taxon>
        <taxon>Propionibacteriales</taxon>
        <taxon>Nocardioidaceae</taxon>
        <taxon>Nocardioides</taxon>
    </lineage>
</organism>
<evidence type="ECO:0000313" key="7">
    <source>
        <dbReference type="Proteomes" id="UP000294894"/>
    </source>
</evidence>
<evidence type="ECO:0000256" key="1">
    <source>
        <dbReference type="ARBA" id="ARBA00022598"/>
    </source>
</evidence>
<keyword evidence="3 5" id="KW-0067">ATP-binding</keyword>
<comment type="catalytic activity">
    <reaction evidence="4 5">
        <text>L-cysteine + L-glutamate + ATP = gamma-L-glutamyl-L-cysteine + ADP + phosphate + H(+)</text>
        <dbReference type="Rhea" id="RHEA:13285"/>
        <dbReference type="ChEBI" id="CHEBI:15378"/>
        <dbReference type="ChEBI" id="CHEBI:29985"/>
        <dbReference type="ChEBI" id="CHEBI:30616"/>
        <dbReference type="ChEBI" id="CHEBI:35235"/>
        <dbReference type="ChEBI" id="CHEBI:43474"/>
        <dbReference type="ChEBI" id="CHEBI:58173"/>
        <dbReference type="ChEBI" id="CHEBI:456216"/>
        <dbReference type="EC" id="6.3.2.2"/>
    </reaction>
</comment>
<dbReference type="EC" id="6.3.2.2" evidence="5"/>
<dbReference type="RefSeq" id="WP_135077730.1">
    <property type="nucleotide sequence ID" value="NZ_CP038267.1"/>
</dbReference>
<dbReference type="GO" id="GO:0042398">
    <property type="term" value="P:modified amino acid biosynthetic process"/>
    <property type="evidence" value="ECO:0007669"/>
    <property type="project" value="InterPro"/>
</dbReference>
<dbReference type="NCBIfam" id="TIGR02050">
    <property type="entry name" value="gshA_cyan_rel"/>
    <property type="match status" value="1"/>
</dbReference>
<comment type="similarity">
    <text evidence="5">Belongs to the glutamate--cysteine ligase type 2 family. YbdK subfamily.</text>
</comment>
<evidence type="ECO:0000256" key="2">
    <source>
        <dbReference type="ARBA" id="ARBA00022741"/>
    </source>
</evidence>
<dbReference type="HAMAP" id="MF_01609">
    <property type="entry name" value="Glu_cys_ligase_2"/>
    <property type="match status" value="1"/>
</dbReference>
<name>A0A4P7GLA8_9ACTN</name>
<dbReference type="Proteomes" id="UP000294894">
    <property type="component" value="Chromosome"/>
</dbReference>
<comment type="function">
    <text evidence="5">ATP-dependent carboxylate-amine ligase which exhibits weak glutamate--cysteine ligase activity.</text>
</comment>
<evidence type="ECO:0000313" key="6">
    <source>
        <dbReference type="EMBL" id="QBR92876.1"/>
    </source>
</evidence>
<dbReference type="NCBIfam" id="NF010041">
    <property type="entry name" value="PRK13517.1-1"/>
    <property type="match status" value="1"/>
</dbReference>
<accession>A0A4P7GLA8</accession>
<dbReference type="InterPro" id="IPR011793">
    <property type="entry name" value="YbdK"/>
</dbReference>
<keyword evidence="2 5" id="KW-0547">Nucleotide-binding</keyword>
<dbReference type="GO" id="GO:0005524">
    <property type="term" value="F:ATP binding"/>
    <property type="evidence" value="ECO:0007669"/>
    <property type="project" value="UniProtKB-KW"/>
</dbReference>
<dbReference type="EMBL" id="CP038267">
    <property type="protein sequence ID" value="QBR92876.1"/>
    <property type="molecule type" value="Genomic_DNA"/>
</dbReference>
<evidence type="ECO:0000256" key="5">
    <source>
        <dbReference type="HAMAP-Rule" id="MF_01609"/>
    </source>
</evidence>
<dbReference type="InterPro" id="IPR050141">
    <property type="entry name" value="GCL_type2/YbdK_subfam"/>
</dbReference>
<dbReference type="GO" id="GO:0004357">
    <property type="term" value="F:glutamate-cysteine ligase activity"/>
    <property type="evidence" value="ECO:0007669"/>
    <property type="project" value="UniProtKB-EC"/>
</dbReference>
<dbReference type="InterPro" id="IPR006336">
    <property type="entry name" value="GCS2"/>
</dbReference>